<evidence type="ECO:0000313" key="5">
    <source>
        <dbReference type="EMBL" id="MDX6850783.1"/>
    </source>
</evidence>
<feature type="binding site" evidence="2">
    <location>
        <begin position="128"/>
        <end position="129"/>
    </location>
    <ligand>
        <name>ATP</name>
        <dbReference type="ChEBI" id="CHEBI:30616"/>
    </ligand>
</feature>
<dbReference type="Pfam" id="PF02769">
    <property type="entry name" value="AIRS_C"/>
    <property type="match status" value="1"/>
</dbReference>
<comment type="pathway">
    <text evidence="2">Cofactor biosynthesis; thiamine diphosphate biosynthesis; thiamine diphosphate from thiamine phosphate: step 1/1.</text>
</comment>
<reference evidence="5 6" key="1">
    <citation type="submission" date="2023-11" db="EMBL/GenBank/DDBJ databases">
        <title>Gilvimarinus fulvus sp. nov., isolated from the surface of Kelp.</title>
        <authorList>
            <person name="Sun Y.Y."/>
            <person name="Gong Y."/>
            <person name="Du Z.J."/>
        </authorList>
    </citation>
    <scope>NUCLEOTIDE SEQUENCE [LARGE SCALE GENOMIC DNA]</scope>
    <source>
        <strain evidence="5 6">SDUM040013</strain>
    </source>
</reference>
<feature type="binding site" evidence="2">
    <location>
        <position position="32"/>
    </location>
    <ligand>
        <name>Mg(2+)</name>
        <dbReference type="ChEBI" id="CHEBI:18420"/>
        <label>3</label>
    </ligand>
</feature>
<dbReference type="RefSeq" id="WP_302723405.1">
    <property type="nucleotide sequence ID" value="NZ_JAULRU010000617.1"/>
</dbReference>
<evidence type="ECO:0000259" key="3">
    <source>
        <dbReference type="Pfam" id="PF00586"/>
    </source>
</evidence>
<feature type="binding site" evidence="2">
    <location>
        <position position="129"/>
    </location>
    <ligand>
        <name>Mg(2+)</name>
        <dbReference type="ChEBI" id="CHEBI:18420"/>
        <label>1</label>
    </ligand>
</feature>
<keyword evidence="2" id="KW-0547">Nucleotide-binding</keyword>
<feature type="binding site" evidence="2">
    <location>
        <position position="77"/>
    </location>
    <ligand>
        <name>Mg(2+)</name>
        <dbReference type="ChEBI" id="CHEBI:18420"/>
        <label>3</label>
    </ligand>
</feature>
<gene>
    <name evidence="2 5" type="primary">thiL</name>
    <name evidence="5" type="ORF">SCD92_15525</name>
</gene>
<comment type="catalytic activity">
    <reaction evidence="2">
        <text>thiamine phosphate + ATP = thiamine diphosphate + ADP</text>
        <dbReference type="Rhea" id="RHEA:15913"/>
        <dbReference type="ChEBI" id="CHEBI:30616"/>
        <dbReference type="ChEBI" id="CHEBI:37575"/>
        <dbReference type="ChEBI" id="CHEBI:58937"/>
        <dbReference type="ChEBI" id="CHEBI:456216"/>
        <dbReference type="EC" id="2.7.4.16"/>
    </reaction>
</comment>
<dbReference type="EC" id="2.7.4.16" evidence="2"/>
<protein>
    <recommendedName>
        <fullName evidence="2">Thiamine-monophosphate kinase</fullName>
        <shortName evidence="2">TMP kinase</shortName>
        <shortName evidence="2">Thiamine-phosphate kinase</shortName>
        <ecNumber evidence="2">2.7.4.16</ecNumber>
    </recommendedName>
</protein>
<comment type="similarity">
    <text evidence="2">Belongs to the thiamine-monophosphate kinase family.</text>
</comment>
<dbReference type="CDD" id="cd02194">
    <property type="entry name" value="ThiL"/>
    <property type="match status" value="1"/>
</dbReference>
<proteinExistence type="inferred from homology"/>
<dbReference type="Gene3D" id="3.90.650.10">
    <property type="entry name" value="PurM-like C-terminal domain"/>
    <property type="match status" value="1"/>
</dbReference>
<feature type="binding site" evidence="2">
    <location>
        <position position="265"/>
    </location>
    <ligand>
        <name>substrate</name>
    </ligand>
</feature>
<dbReference type="InterPro" id="IPR006283">
    <property type="entry name" value="ThiL-like"/>
</dbReference>
<feature type="binding site" evidence="2">
    <location>
        <position position="153"/>
    </location>
    <ligand>
        <name>ATP</name>
        <dbReference type="ChEBI" id="CHEBI:30616"/>
    </ligand>
</feature>
<organism evidence="5 6">
    <name type="scientific">Gilvimarinus gilvus</name>
    <dbReference type="NCBI Taxonomy" id="3058038"/>
    <lineage>
        <taxon>Bacteria</taxon>
        <taxon>Pseudomonadati</taxon>
        <taxon>Pseudomonadota</taxon>
        <taxon>Gammaproteobacteria</taxon>
        <taxon>Cellvibrionales</taxon>
        <taxon>Cellvibrionaceae</taxon>
        <taxon>Gilvimarinus</taxon>
    </lineage>
</organism>
<keyword evidence="2" id="KW-0067">ATP-binding</keyword>
<keyword evidence="6" id="KW-1185">Reference proteome</keyword>
<keyword evidence="1 2" id="KW-0784">Thiamine biosynthesis</keyword>
<comment type="caution">
    <text evidence="5">The sequence shown here is derived from an EMBL/GenBank/DDBJ whole genome shotgun (WGS) entry which is preliminary data.</text>
</comment>
<keyword evidence="2" id="KW-0479">Metal-binding</keyword>
<dbReference type="InterPro" id="IPR036921">
    <property type="entry name" value="PurM-like_N_sf"/>
</dbReference>
<feature type="domain" description="PurM-like N-terminal" evidence="3">
    <location>
        <begin position="30"/>
        <end position="145"/>
    </location>
</feature>
<dbReference type="SUPFAM" id="SSF55326">
    <property type="entry name" value="PurM N-terminal domain-like"/>
    <property type="match status" value="1"/>
</dbReference>
<feature type="binding site" evidence="2">
    <location>
        <position position="32"/>
    </location>
    <ligand>
        <name>Mg(2+)</name>
        <dbReference type="ChEBI" id="CHEBI:18420"/>
        <label>4</label>
    </ligand>
</feature>
<keyword evidence="2" id="KW-0460">Magnesium</keyword>
<dbReference type="PANTHER" id="PTHR30270">
    <property type="entry name" value="THIAMINE-MONOPHOSPHATE KINASE"/>
    <property type="match status" value="1"/>
</dbReference>
<feature type="domain" description="PurM-like C-terminal" evidence="4">
    <location>
        <begin position="190"/>
        <end position="304"/>
    </location>
</feature>
<evidence type="ECO:0000313" key="6">
    <source>
        <dbReference type="Proteomes" id="UP001273505"/>
    </source>
</evidence>
<comment type="miscellaneous">
    <text evidence="2">Reaction mechanism of ThiL seems to utilize a direct, inline transfer of the gamma-phosphate of ATP to TMP rather than a phosphorylated enzyme intermediate.</text>
</comment>
<name>A0ABU4S0W9_9GAMM</name>
<dbReference type="Proteomes" id="UP001273505">
    <property type="component" value="Unassembled WGS sequence"/>
</dbReference>
<feature type="binding site" evidence="2">
    <location>
        <position position="49"/>
    </location>
    <ligand>
        <name>Mg(2+)</name>
        <dbReference type="ChEBI" id="CHEBI:18420"/>
        <label>2</label>
    </ligand>
</feature>
<dbReference type="PANTHER" id="PTHR30270:SF0">
    <property type="entry name" value="THIAMINE-MONOPHOSPHATE KINASE"/>
    <property type="match status" value="1"/>
</dbReference>
<dbReference type="NCBIfam" id="TIGR01379">
    <property type="entry name" value="thiL"/>
    <property type="match status" value="1"/>
</dbReference>
<evidence type="ECO:0000256" key="1">
    <source>
        <dbReference type="ARBA" id="ARBA00022977"/>
    </source>
</evidence>
<comment type="caution">
    <text evidence="2">Lacks conserved residue(s) required for the propagation of feature annotation.</text>
</comment>
<feature type="binding site" evidence="2">
    <location>
        <position position="77"/>
    </location>
    <ligand>
        <name>Mg(2+)</name>
        <dbReference type="ChEBI" id="CHEBI:18420"/>
        <label>2</label>
    </ligand>
</feature>
<feature type="binding site" evidence="2">
    <location>
        <position position="215"/>
    </location>
    <ligand>
        <name>Mg(2+)</name>
        <dbReference type="ChEBI" id="CHEBI:18420"/>
        <label>3</label>
    </ligand>
</feature>
<sequence>MAGGEFELINHYFKPAPEDLVADDVVLGIGDDAALVQPPTGELLAVATDTLVADVHFPADADAALIAERSMRVNLSDLAAMGAEPRWFTLALTLPGDWDGEKRQHWVAGFSRALKSCANTFGCTLIGGDTTRGPLSVGIQMLGSVPASQALRRDGAGLDDFVLVTGVLGDAAAALTVLDEPASDRNDYLRGRYYKPTPRIAEGKYLRGIASSAQDISDGLLADLGHICFASDVAAELDLAQLPFSEVLAEQPQAEAIEHAIAGGDDYELVFTVPPENMPELAMLQAAGKVQATVIGRIVSGAGVHCELDGAPYYSNATGYKHF</sequence>
<dbReference type="Pfam" id="PF00586">
    <property type="entry name" value="AIRS"/>
    <property type="match status" value="1"/>
</dbReference>
<dbReference type="InterPro" id="IPR010918">
    <property type="entry name" value="PurM-like_C_dom"/>
</dbReference>
<dbReference type="SUPFAM" id="SSF56042">
    <property type="entry name" value="PurM C-terminal domain-like"/>
    <property type="match status" value="1"/>
</dbReference>
<feature type="binding site" evidence="2">
    <location>
        <position position="320"/>
    </location>
    <ligand>
        <name>substrate</name>
    </ligand>
</feature>
<comment type="function">
    <text evidence="2">Catalyzes the ATP-dependent phosphorylation of thiamine-monophosphate (TMP) to form thiamine-pyrophosphate (TPP), the active form of vitamin B1.</text>
</comment>
<keyword evidence="2 5" id="KW-0808">Transferase</keyword>
<feature type="binding site" evidence="2">
    <location>
        <position position="218"/>
    </location>
    <ligand>
        <name>Mg(2+)</name>
        <dbReference type="ChEBI" id="CHEBI:18420"/>
        <label>5</label>
    </ligand>
</feature>
<dbReference type="InterPro" id="IPR016188">
    <property type="entry name" value="PurM-like_N"/>
</dbReference>
<dbReference type="HAMAP" id="MF_02128">
    <property type="entry name" value="TMP_kinase"/>
    <property type="match status" value="1"/>
</dbReference>
<feature type="binding site" evidence="2">
    <location>
        <position position="56"/>
    </location>
    <ligand>
        <name>substrate</name>
    </ligand>
</feature>
<dbReference type="Gene3D" id="3.30.1330.10">
    <property type="entry name" value="PurM-like, N-terminal domain"/>
    <property type="match status" value="1"/>
</dbReference>
<dbReference type="EMBL" id="JAXAFO010000031">
    <property type="protein sequence ID" value="MDX6850783.1"/>
    <property type="molecule type" value="Genomic_DNA"/>
</dbReference>
<feature type="binding site" evidence="2">
    <location>
        <position position="48"/>
    </location>
    <ligand>
        <name>Mg(2+)</name>
        <dbReference type="ChEBI" id="CHEBI:18420"/>
        <label>1</label>
    </ligand>
</feature>
<keyword evidence="2 5" id="KW-0418">Kinase</keyword>
<evidence type="ECO:0000259" key="4">
    <source>
        <dbReference type="Pfam" id="PF02769"/>
    </source>
</evidence>
<evidence type="ECO:0000256" key="2">
    <source>
        <dbReference type="HAMAP-Rule" id="MF_02128"/>
    </source>
</evidence>
<accession>A0ABU4S0W9</accession>
<feature type="binding site" evidence="2">
    <location>
        <position position="49"/>
    </location>
    <ligand>
        <name>Mg(2+)</name>
        <dbReference type="ChEBI" id="CHEBI:18420"/>
        <label>1</label>
    </ligand>
</feature>
<dbReference type="InterPro" id="IPR036676">
    <property type="entry name" value="PurM-like_C_sf"/>
</dbReference>
<dbReference type="PIRSF" id="PIRSF005303">
    <property type="entry name" value="Thiam_monoph_kin"/>
    <property type="match status" value="1"/>
</dbReference>
<feature type="binding site" evidence="2">
    <location>
        <position position="77"/>
    </location>
    <ligand>
        <name>Mg(2+)</name>
        <dbReference type="ChEBI" id="CHEBI:18420"/>
        <label>4</label>
    </ligand>
</feature>
<dbReference type="GO" id="GO:0009030">
    <property type="term" value="F:thiamine-phosphate kinase activity"/>
    <property type="evidence" value="ECO:0007669"/>
    <property type="project" value="UniProtKB-EC"/>
</dbReference>
<feature type="binding site" evidence="2">
    <location>
        <position position="217"/>
    </location>
    <ligand>
        <name>ATP</name>
        <dbReference type="ChEBI" id="CHEBI:30616"/>
    </ligand>
</feature>